<keyword evidence="2" id="KW-0597">Phosphoprotein</keyword>
<dbReference type="Pfam" id="PF00550">
    <property type="entry name" value="PP-binding"/>
    <property type="match status" value="1"/>
</dbReference>
<dbReference type="Pfam" id="PF00501">
    <property type="entry name" value="AMP-binding"/>
    <property type="match status" value="1"/>
</dbReference>
<dbReference type="STRING" id="614.XJ20_21205"/>
<dbReference type="Pfam" id="PF13193">
    <property type="entry name" value="AMP-binding_C"/>
    <property type="match status" value="1"/>
</dbReference>
<dbReference type="SUPFAM" id="SSF51735">
    <property type="entry name" value="NAD(P)-binding Rossmann-fold domains"/>
    <property type="match status" value="1"/>
</dbReference>
<dbReference type="InterPro" id="IPR006162">
    <property type="entry name" value="Ppantetheine_attach_site"/>
</dbReference>
<dbReference type="PROSITE" id="PS50075">
    <property type="entry name" value="CARRIER"/>
    <property type="match status" value="1"/>
</dbReference>
<dbReference type="Gene3D" id="3.40.50.720">
    <property type="entry name" value="NAD(P)-binding Rossmann-like Domain"/>
    <property type="match status" value="1"/>
</dbReference>
<dbReference type="Gene3D" id="3.30.300.30">
    <property type="match status" value="1"/>
</dbReference>
<evidence type="ECO:0000259" key="3">
    <source>
        <dbReference type="PROSITE" id="PS50075"/>
    </source>
</evidence>
<dbReference type="InterPro" id="IPR010080">
    <property type="entry name" value="Thioester_reductase-like_dom"/>
</dbReference>
<dbReference type="Gene3D" id="1.10.1200.10">
    <property type="entry name" value="ACP-like"/>
    <property type="match status" value="1"/>
</dbReference>
<dbReference type="InterPro" id="IPR036291">
    <property type="entry name" value="NAD(P)-bd_dom_sf"/>
</dbReference>
<dbReference type="InterPro" id="IPR010071">
    <property type="entry name" value="AA_adenyl_dom"/>
</dbReference>
<dbReference type="InterPro" id="IPR036736">
    <property type="entry name" value="ACP-like_sf"/>
</dbReference>
<dbReference type="PROSITE" id="PS00455">
    <property type="entry name" value="AMP_BINDING"/>
    <property type="match status" value="1"/>
</dbReference>
<dbReference type="InterPro" id="IPR013120">
    <property type="entry name" value="FAR_NAD-bd"/>
</dbReference>
<dbReference type="PROSITE" id="PS00012">
    <property type="entry name" value="PHOSPHOPANTETHEINE"/>
    <property type="match status" value="1"/>
</dbReference>
<dbReference type="InterPro" id="IPR025110">
    <property type="entry name" value="AMP-bd_C"/>
</dbReference>
<dbReference type="InterPro" id="IPR020845">
    <property type="entry name" value="AMP-binding_CS"/>
</dbReference>
<organism evidence="4 5">
    <name type="scientific">Serratia liquefaciens</name>
    <dbReference type="NCBI Taxonomy" id="614"/>
    <lineage>
        <taxon>Bacteria</taxon>
        <taxon>Pseudomonadati</taxon>
        <taxon>Pseudomonadota</taxon>
        <taxon>Gammaproteobacteria</taxon>
        <taxon>Enterobacterales</taxon>
        <taxon>Yersiniaceae</taxon>
        <taxon>Serratia</taxon>
    </lineage>
</organism>
<feature type="domain" description="Carrier" evidence="3">
    <location>
        <begin position="502"/>
        <end position="577"/>
    </location>
</feature>
<dbReference type="FunFam" id="3.40.50.980:FF:000001">
    <property type="entry name" value="Non-ribosomal peptide synthetase"/>
    <property type="match status" value="1"/>
</dbReference>
<name>A0A515D192_SERLI</name>
<dbReference type="InterPro" id="IPR020806">
    <property type="entry name" value="PKS_PP-bd"/>
</dbReference>
<evidence type="ECO:0000256" key="2">
    <source>
        <dbReference type="ARBA" id="ARBA00022553"/>
    </source>
</evidence>
<dbReference type="SMART" id="SM00823">
    <property type="entry name" value="PKS_PP"/>
    <property type="match status" value="1"/>
</dbReference>
<dbReference type="Pfam" id="PF07993">
    <property type="entry name" value="NAD_binding_4"/>
    <property type="match status" value="1"/>
</dbReference>
<accession>A0A515D192</accession>
<dbReference type="NCBIfam" id="TIGR01733">
    <property type="entry name" value="AA-adenyl-dom"/>
    <property type="match status" value="1"/>
</dbReference>
<gene>
    <name evidence="4" type="ORF">EGO53_21180</name>
</gene>
<evidence type="ECO:0000256" key="1">
    <source>
        <dbReference type="ARBA" id="ARBA00022450"/>
    </source>
</evidence>
<dbReference type="SUPFAM" id="SSF56801">
    <property type="entry name" value="Acetyl-CoA synthetase-like"/>
    <property type="match status" value="1"/>
</dbReference>
<protein>
    <submittedName>
        <fullName evidence="4">Amino acid adenylation domain-containing protein</fullName>
    </submittedName>
</protein>
<dbReference type="InterPro" id="IPR009081">
    <property type="entry name" value="PP-bd_ACP"/>
</dbReference>
<dbReference type="PANTHER" id="PTHR44845">
    <property type="entry name" value="CARRIER DOMAIN-CONTAINING PROTEIN"/>
    <property type="match status" value="1"/>
</dbReference>
<dbReference type="InterPro" id="IPR045851">
    <property type="entry name" value="AMP-bd_C_sf"/>
</dbReference>
<dbReference type="CDD" id="cd05930">
    <property type="entry name" value="A_NRPS"/>
    <property type="match status" value="1"/>
</dbReference>
<dbReference type="Gene3D" id="2.30.38.10">
    <property type="entry name" value="Luciferase, Domain 3"/>
    <property type="match status" value="1"/>
</dbReference>
<reference evidence="4 5" key="1">
    <citation type="submission" date="2018-11" db="EMBL/GenBank/DDBJ databases">
        <title>The first complete genome of Serratia liquefaciens isolated from metalophyte plant revel distinctness adaptive mechanisms in an extreme habitat.</title>
        <authorList>
            <person name="Caneschi W.L."/>
            <person name="Sanchez A.B."/>
            <person name="Felestrino E.B."/>
            <person name="Assis R.A.B."/>
            <person name="Lemes C.G.C."/>
            <person name="Cordeiro I.F."/>
            <person name="Fonseca N.P."/>
            <person name="Villa M."/>
            <person name="Vieira I.T."/>
            <person name="Moraes L.A."/>
            <person name="Kamino L.H.Y."/>
            <person name="do Carmo F."/>
            <person name="Garcia C.M."/>
            <person name="Almeida N.F."/>
            <person name="Silva R.S."/>
            <person name="Ferro J.A."/>
            <person name="Ferro M.I.T."/>
            <person name="Varani A.M."/>
            <person name="Ferreira R.M."/>
            <person name="dos Santos V.L."/>
            <person name="Silva U.C."/>
            <person name="Setubal J.C."/>
            <person name="Moreira L.M."/>
        </authorList>
    </citation>
    <scope>NUCLEOTIDE SEQUENCE [LARGE SCALE GENOMIC DNA]</scope>
    <source>
        <strain evidence="4 5">FG3</strain>
    </source>
</reference>
<keyword evidence="1" id="KW-0596">Phosphopantetheine</keyword>
<dbReference type="InterPro" id="IPR000873">
    <property type="entry name" value="AMP-dep_synth/lig_dom"/>
</dbReference>
<dbReference type="PANTHER" id="PTHR44845:SF6">
    <property type="entry name" value="BETA-ALANINE-ACTIVATING ENZYME"/>
    <property type="match status" value="1"/>
</dbReference>
<proteinExistence type="predicted"/>
<dbReference type="SUPFAM" id="SSF47336">
    <property type="entry name" value="ACP-like"/>
    <property type="match status" value="1"/>
</dbReference>
<sequence>MAQSILDYFIQQVTYSPEALAIVSDDQRITYRQLNEASNQLCGQLQRQGVSPGDNVPLVALRTPELLIGILAIIKAGASYIPIDARYPEKRILDIVRQSGSKVIILSNLSITFEINNPDVKIITIDNITSDKLVPFELINPKSDATAYIIFTSGTTGKPKGVMIEHHSLLNIILWHNQKFAMSHESRSTLIAGIGFDVAQWEIWAALLSGGTLYLPQEETRLQPSALLNFFADHQITHAFVPTVLVAEIVGAPQPENLALRYLFTAGEKLNPIDLRGVSYPLVDYYGPTEATIFATWNRVTCATQNSAATIGRPVADTEIFILDDHLQPVSGQQAGELYISGRCLARGYLNDPQLTAEKFITPVHFAGKRLYRSGDRARWLPDQRIQYLGRLDDQIKIRGNRVELGEIESVMVQVAGVKAAVAIATQPQDPANKQIVAFLAADNDDGELVERVKQQLKEMLPSYFLPASFLVMERMPINANGKTDKAALLALSRTDQPPAAEMLTGSRQIIAAIWSQVLGTANIRAEDNFFDIGGHSLLAAKLATAIDNKIGVKVYVRDIYEYPTINRLSQALDERSGHALPTVDSEPVRALQDDVWLPADITINPDYDVRQVSDPKAILLTGATGFVGAHLLAELLATTRAELYCLVRQRSRISPQQRLNEILNRYQITLSAEQYARVHLIPGDVAEHDFALSPEHFRELSQRIDIIYHSASAVNFIQPYSYMKRDNVQGLREIIRFAAYRRTKPLMLMSTISVYSWGHLHTGKRVMLESDDIDQNLPAVITDIGYVRSKWVMEKIADLAASQGLPLMTFRLGYATFHSRTGVSASYQWWGRLVKTSITSGTLPVLQDLREGLTTVDYMTQSIAHITRNPQALGKKFNLIHQHQNNLTLQAFFRLLERECGYRFRQLPFDQWRAQWEHDANAPLYPLLSLFRDNMVNGQSTVQLYQNTYQWDCSNLQHFLRHSGIEEPRFTRQMLLNYLRQSIGTSQQALQV</sequence>
<evidence type="ECO:0000313" key="5">
    <source>
        <dbReference type="Proteomes" id="UP000317572"/>
    </source>
</evidence>
<evidence type="ECO:0000313" key="4">
    <source>
        <dbReference type="EMBL" id="QDL34153.1"/>
    </source>
</evidence>
<dbReference type="RefSeq" id="WP_142816051.1">
    <property type="nucleotide sequence ID" value="NZ_CP033893.1"/>
</dbReference>
<dbReference type="Gene3D" id="3.40.50.980">
    <property type="match status" value="2"/>
</dbReference>
<dbReference type="GO" id="GO:0031177">
    <property type="term" value="F:phosphopantetheine binding"/>
    <property type="evidence" value="ECO:0007669"/>
    <property type="project" value="InterPro"/>
</dbReference>
<dbReference type="NCBIfam" id="TIGR01746">
    <property type="entry name" value="Thioester-redct"/>
    <property type="match status" value="1"/>
</dbReference>
<dbReference type="AlphaFoldDB" id="A0A515D192"/>
<dbReference type="EMBL" id="CP033893">
    <property type="protein sequence ID" value="QDL34153.1"/>
    <property type="molecule type" value="Genomic_DNA"/>
</dbReference>
<dbReference type="Proteomes" id="UP000317572">
    <property type="component" value="Chromosome"/>
</dbReference>